<proteinExistence type="predicted"/>
<dbReference type="AlphaFoldDB" id="A0A654IIQ0"/>
<accession>A0A654IIQ0</accession>
<dbReference type="InterPro" id="IPR054816">
    <property type="entry name" value="Lipoprotein_mollicutes-type_CS"/>
</dbReference>
<evidence type="ECO:0000256" key="1">
    <source>
        <dbReference type="SAM" id="MobiDB-lite"/>
    </source>
</evidence>
<keyword evidence="2" id="KW-0732">Signal</keyword>
<feature type="signal peptide" evidence="2">
    <location>
        <begin position="1"/>
        <end position="17"/>
    </location>
</feature>
<sequence>MKKLITILGSLCLSAGAVITVVSCTAKNEKFEKPSITEELAQKIISGLKLSNDFNFTAGERFSKLDYKSLILDMINETISKNKYSDNLNNLSKKFGLDIPKVKESGDKKAQEVLKNLSTIKLFAEYTSKRSADEYSDSIDLGYSENYPLNPYNLESTDKKKDNSTYAIYYKANNSMGSSSSGSSSNGGGSNSGQIWLRWQTTGEFDTLTSKVPSTSQLPSISLLTESDSKNFRIAKLTNPTDQNYINKTLSVSDDGKQNNNGSGSGNEKVEWYKVKGQDKFETDGQGIMQYRFMYHFKTKIEAKLFNDLLGHAYIDSNLFLDKSDNKSASNKKIILNNVSKLISDIQSNYSQVDKTISNIKMVWAFSLEQQKVSNVNSKINDYINPDGTLKNKDNQKTLKKVFDQIKSVTSNESKQGTDSLLSISGFNGFVKNKDNSVESLSGDLKITEDAKKAVAAVNVPSLLTNNNRGYNSEINGNVDYVFVLPIYLNDLFSSSDMQIQKSTSNGGGSNGGPGSNSEKYELKIMPNTWVNLNDKYSFERKYFKNLEIKDVKSSNNGDVLVAKRDGKWYVSLKDKDNKEINVTYSDGSQKVISLKKVEEKNKKSLDFTHKLLETDFNKKLFNNNLKNFNISYDINLKNYDNIKDKQNDAYIWNNDPKKSNDIQELSAAKKQVLLDQLEAITAKNPDVQNAAKTELYSAYLYTDGIYYKSLFDEISKYIESEKPTLD</sequence>
<reference evidence="3" key="1">
    <citation type="submission" date="2019-11" db="EMBL/GenBank/DDBJ databases">
        <authorList>
            <person name="Falquet L."/>
            <person name="Falquet L."/>
        </authorList>
    </citation>
    <scope>NUCLEOTIDE SEQUENCE</scope>
    <source>
        <strain evidence="3">8756-13</strain>
    </source>
</reference>
<protein>
    <recommendedName>
        <fullName evidence="4">Lipoprotein</fullName>
    </recommendedName>
</protein>
<dbReference type="NCBIfam" id="NF038029">
    <property type="entry name" value="LP_plasma"/>
    <property type="match status" value="1"/>
</dbReference>
<evidence type="ECO:0000256" key="2">
    <source>
        <dbReference type="SAM" id="SignalP"/>
    </source>
</evidence>
<dbReference type="PROSITE" id="PS51257">
    <property type="entry name" value="PROKAR_LIPOPROTEIN"/>
    <property type="match status" value="1"/>
</dbReference>
<feature type="chain" id="PRO_5024873106" description="Lipoprotein" evidence="2">
    <location>
        <begin position="18"/>
        <end position="727"/>
    </location>
</feature>
<evidence type="ECO:0008006" key="4">
    <source>
        <dbReference type="Google" id="ProtNLM"/>
    </source>
</evidence>
<organism evidence="3">
    <name type="scientific">Mycoplasma feriruminatoris</name>
    <dbReference type="NCBI Taxonomy" id="1179777"/>
    <lineage>
        <taxon>Bacteria</taxon>
        <taxon>Bacillati</taxon>
        <taxon>Mycoplasmatota</taxon>
        <taxon>Mollicutes</taxon>
        <taxon>Mycoplasmataceae</taxon>
        <taxon>Mycoplasma</taxon>
    </lineage>
</organism>
<feature type="compositionally biased region" description="Gly residues" evidence="1">
    <location>
        <begin position="506"/>
        <end position="515"/>
    </location>
</feature>
<dbReference type="EMBL" id="LR739235">
    <property type="protein sequence ID" value="VZR97760.1"/>
    <property type="molecule type" value="Genomic_DNA"/>
</dbReference>
<name>A0A654IIQ0_9MOLU</name>
<evidence type="ECO:0000313" key="3">
    <source>
        <dbReference type="EMBL" id="VZR97760.1"/>
    </source>
</evidence>
<feature type="region of interest" description="Disordered" evidence="1">
    <location>
        <begin position="500"/>
        <end position="519"/>
    </location>
</feature>
<gene>
    <name evidence="3" type="ORF">MF5295_00466</name>
</gene>